<dbReference type="GO" id="GO:0008270">
    <property type="term" value="F:zinc ion binding"/>
    <property type="evidence" value="ECO:0007669"/>
    <property type="project" value="UniProtKB-KW"/>
</dbReference>
<keyword evidence="2" id="KW-0479">Metal-binding</keyword>
<sequence length="995" mass="104947">MAATTVNPFAASSPLTPMNPTTTEHDYRFPRRPADAAPGYRKPDRFDPSSLMTQTASTTKQTISSAAAPRTTTASTTSAARKPGAAQRAALHQFGLDVPATQSDGQHELLRAAAFPPFQQCVASEFQNLDEMQRQDPLATQVWRFYAMTKQRLPARERMENLTWRMMHFKLPKPKDVESKKTNRLSGASLNAPSGIAQLRKTSEDALMQPEPMNLDDFLNNDNLGTPAGPEAMRQTEEKSAHSTASAIPIKSRKEPSQHPIPQSVPVAAHQRVRDEFGYLPRHQRKTSIDETSQRTRKRPANFSPHVSAVSSGFAANGLDADSDLQEYSLDHLQQTGMTQPPNHAGIPFPLDTFRLQNDPIITSAGPFQQSFSFSPASSPMVAHDPFSAMYNGSSMQPSSLGADYYSPPGSAYPSAVSTPHPLAESDGFYFGPMDVRHTRQQAYRAGHPSMANAMGHQFPYGVNGSLMFPAASAGPDTASTFTAPGSFGHIDPTQVFQQEQNARSPGVGLGQDNVFSFGADSDEEEGAFADRNIPIPQDFSPQGMDDGGFDSSSLQWDPSLPGNFSTQAARYPAGPPRKQVTIGGTTTDYVDASGEWEGGNLNRSQSQSFRQTNGRLGKVPRNASTPGLASRGNPFDRLVRSTPNSPPAEQNLPSGLQSVTASRPSSPPPGSRQGSTTNLQGAGGNQGESNTPTTCTNCFTQTTPLWRRNPEGQPLCNACGLFLKLHGVVRPLSLKTDVIKKRNRGSGAGLPVGGTSTRSSRKSANASASNSSTKKGSSLSLPPNTNNPPPAQVSTPPSATTQGHRAGSAHEGDSPASASASAGNNTAGSTPTSYAGSASGVVGGKGVVPIAAAPPKNTPGPGAGATASSLPRSTALASASSSSSKRQRRHSKSVADHQHHQQTQQHHHQQQSMSASGMDIDSPENSTGSNEAAAATAARPLGPSSTGSRLHSTLTPSPAIGLTLGAAGQRGGPLAGPGSQRAGPQEWEWLTMSL</sequence>
<dbReference type="InterPro" id="IPR000679">
    <property type="entry name" value="Znf_GATA"/>
</dbReference>
<dbReference type="GeneID" id="89941343"/>
<feature type="region of interest" description="Disordered" evidence="10">
    <location>
        <begin position="217"/>
        <end position="306"/>
    </location>
</feature>
<feature type="compositionally biased region" description="Low complexity" evidence="10">
    <location>
        <begin position="866"/>
        <end position="885"/>
    </location>
</feature>
<feature type="compositionally biased region" description="Polar residues" evidence="10">
    <location>
        <begin position="793"/>
        <end position="804"/>
    </location>
</feature>
<evidence type="ECO:0000256" key="10">
    <source>
        <dbReference type="SAM" id="MobiDB-lite"/>
    </source>
</evidence>
<dbReference type="SUPFAM" id="SSF57716">
    <property type="entry name" value="Glucocorticoid receptor-like (DNA-binding domain)"/>
    <property type="match status" value="1"/>
</dbReference>
<evidence type="ECO:0000256" key="6">
    <source>
        <dbReference type="ARBA" id="ARBA00023063"/>
    </source>
</evidence>
<feature type="region of interest" description="Disordered" evidence="10">
    <location>
        <begin position="853"/>
        <end position="995"/>
    </location>
</feature>
<dbReference type="Proteomes" id="UP001302812">
    <property type="component" value="Unassembled WGS sequence"/>
</dbReference>
<organism evidence="12 13">
    <name type="scientific">Canariomyces notabilis</name>
    <dbReference type="NCBI Taxonomy" id="2074819"/>
    <lineage>
        <taxon>Eukaryota</taxon>
        <taxon>Fungi</taxon>
        <taxon>Dikarya</taxon>
        <taxon>Ascomycota</taxon>
        <taxon>Pezizomycotina</taxon>
        <taxon>Sordariomycetes</taxon>
        <taxon>Sordariomycetidae</taxon>
        <taxon>Sordariales</taxon>
        <taxon>Chaetomiaceae</taxon>
        <taxon>Canariomyces</taxon>
    </lineage>
</organism>
<evidence type="ECO:0000256" key="4">
    <source>
        <dbReference type="ARBA" id="ARBA00022833"/>
    </source>
</evidence>
<keyword evidence="7" id="KW-0804">Transcription</keyword>
<keyword evidence="13" id="KW-1185">Reference proteome</keyword>
<evidence type="ECO:0000256" key="7">
    <source>
        <dbReference type="ARBA" id="ARBA00023163"/>
    </source>
</evidence>
<protein>
    <recommendedName>
        <fullName evidence="11">GATA-type domain-containing protein</fullName>
    </recommendedName>
</protein>
<feature type="compositionally biased region" description="Polar residues" evidence="10">
    <location>
        <begin position="50"/>
        <end position="61"/>
    </location>
</feature>
<keyword evidence="6" id="KW-0534">Nitrate assimilation</keyword>
<dbReference type="SMART" id="SM00401">
    <property type="entry name" value="ZnF_GATA"/>
    <property type="match status" value="1"/>
</dbReference>
<evidence type="ECO:0000256" key="5">
    <source>
        <dbReference type="ARBA" id="ARBA00023015"/>
    </source>
</evidence>
<feature type="compositionally biased region" description="Polar residues" evidence="10">
    <location>
        <begin position="551"/>
        <end position="569"/>
    </location>
</feature>
<dbReference type="GO" id="GO:0000122">
    <property type="term" value="P:negative regulation of transcription by RNA polymerase II"/>
    <property type="evidence" value="ECO:0007669"/>
    <property type="project" value="TreeGrafter"/>
</dbReference>
<dbReference type="GO" id="GO:0000978">
    <property type="term" value="F:RNA polymerase II cis-regulatory region sequence-specific DNA binding"/>
    <property type="evidence" value="ECO:0007669"/>
    <property type="project" value="TreeGrafter"/>
</dbReference>
<dbReference type="Gene3D" id="3.30.50.10">
    <property type="entry name" value="Erythroid Transcription Factor GATA-1, subunit A"/>
    <property type="match status" value="1"/>
</dbReference>
<dbReference type="PRINTS" id="PR00619">
    <property type="entry name" value="GATAZNFINGER"/>
</dbReference>
<evidence type="ECO:0000256" key="8">
    <source>
        <dbReference type="ARBA" id="ARBA00023242"/>
    </source>
</evidence>
<dbReference type="AlphaFoldDB" id="A0AAN6YXS6"/>
<dbReference type="InterPro" id="IPR039355">
    <property type="entry name" value="Transcription_factor_GATA"/>
</dbReference>
<evidence type="ECO:0000256" key="9">
    <source>
        <dbReference type="PROSITE-ProRule" id="PRU00094"/>
    </source>
</evidence>
<dbReference type="PROSITE" id="PS00344">
    <property type="entry name" value="GATA_ZN_FINGER_1"/>
    <property type="match status" value="1"/>
</dbReference>
<dbReference type="Pfam" id="PF08550">
    <property type="entry name" value="GATA_AreA"/>
    <property type="match status" value="1"/>
</dbReference>
<feature type="compositionally biased region" description="Polar residues" evidence="10">
    <location>
        <begin position="944"/>
        <end position="957"/>
    </location>
</feature>
<keyword evidence="8" id="KW-0539">Nucleus</keyword>
<keyword evidence="5" id="KW-0805">Transcription regulation</keyword>
<dbReference type="Pfam" id="PF00320">
    <property type="entry name" value="GATA"/>
    <property type="match status" value="1"/>
</dbReference>
<feature type="compositionally biased region" description="Low complexity" evidence="10">
    <location>
        <begin position="817"/>
        <end position="835"/>
    </location>
</feature>
<dbReference type="GO" id="GO:0000981">
    <property type="term" value="F:DNA-binding transcription factor activity, RNA polymerase II-specific"/>
    <property type="evidence" value="ECO:0007669"/>
    <property type="project" value="TreeGrafter"/>
</dbReference>
<evidence type="ECO:0000256" key="1">
    <source>
        <dbReference type="ARBA" id="ARBA00004123"/>
    </source>
</evidence>
<name>A0AAN6YXS6_9PEZI</name>
<reference evidence="12" key="1">
    <citation type="journal article" date="2023" name="Mol. Phylogenet. Evol.">
        <title>Genome-scale phylogeny and comparative genomics of the fungal order Sordariales.</title>
        <authorList>
            <person name="Hensen N."/>
            <person name="Bonometti L."/>
            <person name="Westerberg I."/>
            <person name="Brannstrom I.O."/>
            <person name="Guillou S."/>
            <person name="Cros-Aarteil S."/>
            <person name="Calhoun S."/>
            <person name="Haridas S."/>
            <person name="Kuo A."/>
            <person name="Mondo S."/>
            <person name="Pangilinan J."/>
            <person name="Riley R."/>
            <person name="LaButti K."/>
            <person name="Andreopoulos B."/>
            <person name="Lipzen A."/>
            <person name="Chen C."/>
            <person name="Yan M."/>
            <person name="Daum C."/>
            <person name="Ng V."/>
            <person name="Clum A."/>
            <person name="Steindorff A."/>
            <person name="Ohm R.A."/>
            <person name="Martin F."/>
            <person name="Silar P."/>
            <person name="Natvig D.O."/>
            <person name="Lalanne C."/>
            <person name="Gautier V."/>
            <person name="Ament-Velasquez S.L."/>
            <person name="Kruys A."/>
            <person name="Hutchinson M.I."/>
            <person name="Powell A.J."/>
            <person name="Barry K."/>
            <person name="Miller A.N."/>
            <person name="Grigoriev I.V."/>
            <person name="Debuchy R."/>
            <person name="Gladieux P."/>
            <person name="Hiltunen Thoren M."/>
            <person name="Johannesson H."/>
        </authorList>
    </citation>
    <scope>NUCLEOTIDE SEQUENCE</scope>
    <source>
        <strain evidence="12">CBS 508.74</strain>
    </source>
</reference>
<keyword evidence="3 9" id="KW-0863">Zinc-finger</keyword>
<dbReference type="EMBL" id="MU853332">
    <property type="protein sequence ID" value="KAK4117473.1"/>
    <property type="molecule type" value="Genomic_DNA"/>
</dbReference>
<dbReference type="GO" id="GO:0005634">
    <property type="term" value="C:nucleus"/>
    <property type="evidence" value="ECO:0007669"/>
    <property type="project" value="UniProtKB-SubCell"/>
</dbReference>
<dbReference type="FunFam" id="3.30.50.10:FF:000007">
    <property type="entry name" value="Nitrogen regulatory AreA, N-terminal"/>
    <property type="match status" value="1"/>
</dbReference>
<feature type="region of interest" description="Disordered" evidence="10">
    <location>
        <begin position="545"/>
        <end position="695"/>
    </location>
</feature>
<evidence type="ECO:0000256" key="2">
    <source>
        <dbReference type="ARBA" id="ARBA00022723"/>
    </source>
</evidence>
<evidence type="ECO:0000259" key="11">
    <source>
        <dbReference type="PROSITE" id="PS50114"/>
    </source>
</evidence>
<dbReference type="PROSITE" id="PS50114">
    <property type="entry name" value="GATA_ZN_FINGER_2"/>
    <property type="match status" value="1"/>
</dbReference>
<feature type="region of interest" description="Disordered" evidence="10">
    <location>
        <begin position="744"/>
        <end position="835"/>
    </location>
</feature>
<dbReference type="PANTHER" id="PTHR10071:SF281">
    <property type="entry name" value="BOX A-BINDING FACTOR-RELATED"/>
    <property type="match status" value="1"/>
</dbReference>
<feature type="region of interest" description="Disordered" evidence="10">
    <location>
        <begin position="1"/>
        <end position="86"/>
    </location>
</feature>
<dbReference type="GO" id="GO:0045944">
    <property type="term" value="P:positive regulation of transcription by RNA polymerase II"/>
    <property type="evidence" value="ECO:0007669"/>
    <property type="project" value="TreeGrafter"/>
</dbReference>
<feature type="compositionally biased region" description="Polar residues" evidence="10">
    <location>
        <begin position="602"/>
        <end position="615"/>
    </location>
</feature>
<dbReference type="InterPro" id="IPR013088">
    <property type="entry name" value="Znf_NHR/GATA"/>
</dbReference>
<dbReference type="PANTHER" id="PTHR10071">
    <property type="entry name" value="TRANSCRIPTION FACTOR GATA FAMILY MEMBER"/>
    <property type="match status" value="1"/>
</dbReference>
<dbReference type="InterPro" id="IPR013860">
    <property type="entry name" value="AreA_GATA"/>
</dbReference>
<evidence type="ECO:0000313" key="13">
    <source>
        <dbReference type="Proteomes" id="UP001302812"/>
    </source>
</evidence>
<evidence type="ECO:0000256" key="3">
    <source>
        <dbReference type="ARBA" id="ARBA00022771"/>
    </source>
</evidence>
<feature type="compositionally biased region" description="Low complexity" evidence="10">
    <location>
        <begin position="756"/>
        <end position="785"/>
    </location>
</feature>
<feature type="compositionally biased region" description="Basic and acidic residues" evidence="10">
    <location>
        <begin position="23"/>
        <end position="34"/>
    </location>
</feature>
<comment type="caution">
    <text evidence="12">The sequence shown here is derived from an EMBL/GenBank/DDBJ whole genome shotgun (WGS) entry which is preliminary data.</text>
</comment>
<comment type="subcellular location">
    <subcellularLocation>
        <location evidence="1">Nucleus</location>
    </subcellularLocation>
</comment>
<gene>
    <name evidence="12" type="ORF">N656DRAFT_793945</name>
</gene>
<dbReference type="GO" id="GO:0042128">
    <property type="term" value="P:nitrate assimilation"/>
    <property type="evidence" value="ECO:0007669"/>
    <property type="project" value="UniProtKB-KW"/>
</dbReference>
<reference evidence="12" key="2">
    <citation type="submission" date="2023-05" db="EMBL/GenBank/DDBJ databases">
        <authorList>
            <consortium name="Lawrence Berkeley National Laboratory"/>
            <person name="Steindorff A."/>
            <person name="Hensen N."/>
            <person name="Bonometti L."/>
            <person name="Westerberg I."/>
            <person name="Brannstrom I.O."/>
            <person name="Guillou S."/>
            <person name="Cros-Aarteil S."/>
            <person name="Calhoun S."/>
            <person name="Haridas S."/>
            <person name="Kuo A."/>
            <person name="Mondo S."/>
            <person name="Pangilinan J."/>
            <person name="Riley R."/>
            <person name="Labutti K."/>
            <person name="Andreopoulos B."/>
            <person name="Lipzen A."/>
            <person name="Chen C."/>
            <person name="Yanf M."/>
            <person name="Daum C."/>
            <person name="Ng V."/>
            <person name="Clum A."/>
            <person name="Ohm R."/>
            <person name="Martin F."/>
            <person name="Silar P."/>
            <person name="Natvig D."/>
            <person name="Lalanne C."/>
            <person name="Gautier V."/>
            <person name="Ament-Velasquez S.L."/>
            <person name="Kruys A."/>
            <person name="Hutchinson M.I."/>
            <person name="Powell A.J."/>
            <person name="Barry K."/>
            <person name="Miller A.N."/>
            <person name="Grigoriev I.V."/>
            <person name="Debuchy R."/>
            <person name="Gladieux P."/>
            <person name="Thoren M.H."/>
            <person name="Johannesson H."/>
        </authorList>
    </citation>
    <scope>NUCLEOTIDE SEQUENCE</scope>
    <source>
        <strain evidence="12">CBS 508.74</strain>
    </source>
</reference>
<evidence type="ECO:0000313" key="12">
    <source>
        <dbReference type="EMBL" id="KAK4117473.1"/>
    </source>
</evidence>
<feature type="domain" description="GATA-type" evidence="11">
    <location>
        <begin position="690"/>
        <end position="743"/>
    </location>
</feature>
<feature type="compositionally biased region" description="Polar residues" evidence="10">
    <location>
        <begin position="642"/>
        <end position="662"/>
    </location>
</feature>
<dbReference type="CDD" id="cd00202">
    <property type="entry name" value="ZnF_GATA"/>
    <property type="match status" value="1"/>
</dbReference>
<keyword evidence="4" id="KW-0862">Zinc</keyword>
<dbReference type="RefSeq" id="XP_064675043.1">
    <property type="nucleotide sequence ID" value="XM_064817218.1"/>
</dbReference>
<proteinExistence type="predicted"/>
<feature type="compositionally biased region" description="Polar residues" evidence="10">
    <location>
        <begin position="13"/>
        <end position="22"/>
    </location>
</feature>
<feature type="compositionally biased region" description="Low complexity" evidence="10">
    <location>
        <begin position="62"/>
        <end position="86"/>
    </location>
</feature>
<accession>A0AAN6YXS6</accession>